<gene>
    <name evidence="1" type="ORF">GGR39_002560</name>
</gene>
<dbReference type="AlphaFoldDB" id="A0A7W6C1Q2"/>
<dbReference type="Proteomes" id="UP000561459">
    <property type="component" value="Unassembled WGS sequence"/>
</dbReference>
<keyword evidence="2" id="KW-1185">Reference proteome</keyword>
<organism evidence="1 2">
    <name type="scientific">Novosphingobium fluoreni</name>
    <dbReference type="NCBI Taxonomy" id="1391222"/>
    <lineage>
        <taxon>Bacteria</taxon>
        <taxon>Pseudomonadati</taxon>
        <taxon>Pseudomonadota</taxon>
        <taxon>Alphaproteobacteria</taxon>
        <taxon>Sphingomonadales</taxon>
        <taxon>Sphingomonadaceae</taxon>
        <taxon>Novosphingobium</taxon>
    </lineage>
</organism>
<dbReference type="EMBL" id="JACIDY010000006">
    <property type="protein sequence ID" value="MBB3940897.1"/>
    <property type="molecule type" value="Genomic_DNA"/>
</dbReference>
<dbReference type="RefSeq" id="WP_183617469.1">
    <property type="nucleotide sequence ID" value="NZ_JACIDY010000006.1"/>
</dbReference>
<comment type="caution">
    <text evidence="1">The sequence shown here is derived from an EMBL/GenBank/DDBJ whole genome shotgun (WGS) entry which is preliminary data.</text>
</comment>
<sequence length="55" mass="6181">MGSGVPEMFESVKPVAWRKMWGPILILQRGLDGHSAAAFLCRIGIDNRLFFIPNH</sequence>
<reference evidence="1 2" key="1">
    <citation type="submission" date="2020-08" db="EMBL/GenBank/DDBJ databases">
        <title>Genomic Encyclopedia of Type Strains, Phase IV (KMG-IV): sequencing the most valuable type-strain genomes for metagenomic binning, comparative biology and taxonomic classification.</title>
        <authorList>
            <person name="Goeker M."/>
        </authorList>
    </citation>
    <scope>NUCLEOTIDE SEQUENCE [LARGE SCALE GENOMIC DNA]</scope>
    <source>
        <strain evidence="1 2">DSM 27568</strain>
    </source>
</reference>
<name>A0A7W6C1Q2_9SPHN</name>
<evidence type="ECO:0000313" key="1">
    <source>
        <dbReference type="EMBL" id="MBB3940897.1"/>
    </source>
</evidence>
<proteinExistence type="predicted"/>
<accession>A0A7W6C1Q2</accession>
<evidence type="ECO:0000313" key="2">
    <source>
        <dbReference type="Proteomes" id="UP000561459"/>
    </source>
</evidence>
<protein>
    <submittedName>
        <fullName evidence="1">Uncharacterized protein</fullName>
    </submittedName>
</protein>